<comment type="caution">
    <text evidence="2">The sequence shown here is derived from an EMBL/GenBank/DDBJ whole genome shotgun (WGS) entry which is preliminary data.</text>
</comment>
<evidence type="ECO:0000313" key="2">
    <source>
        <dbReference type="EMBL" id="KAJ1118246.1"/>
    </source>
</evidence>
<dbReference type="EMBL" id="JANPWB010000012">
    <property type="protein sequence ID" value="KAJ1118246.1"/>
    <property type="molecule type" value="Genomic_DNA"/>
</dbReference>
<proteinExistence type="predicted"/>
<accession>A0AAV7NQR3</accession>
<evidence type="ECO:0000256" key="1">
    <source>
        <dbReference type="SAM" id="MobiDB-lite"/>
    </source>
</evidence>
<dbReference type="Proteomes" id="UP001066276">
    <property type="component" value="Chromosome 8"/>
</dbReference>
<gene>
    <name evidence="2" type="ORF">NDU88_006441</name>
</gene>
<evidence type="ECO:0000313" key="3">
    <source>
        <dbReference type="Proteomes" id="UP001066276"/>
    </source>
</evidence>
<organism evidence="2 3">
    <name type="scientific">Pleurodeles waltl</name>
    <name type="common">Iberian ribbed newt</name>
    <dbReference type="NCBI Taxonomy" id="8319"/>
    <lineage>
        <taxon>Eukaryota</taxon>
        <taxon>Metazoa</taxon>
        <taxon>Chordata</taxon>
        <taxon>Craniata</taxon>
        <taxon>Vertebrata</taxon>
        <taxon>Euteleostomi</taxon>
        <taxon>Amphibia</taxon>
        <taxon>Batrachia</taxon>
        <taxon>Caudata</taxon>
        <taxon>Salamandroidea</taxon>
        <taxon>Salamandridae</taxon>
        <taxon>Pleurodelinae</taxon>
        <taxon>Pleurodeles</taxon>
    </lineage>
</organism>
<feature type="region of interest" description="Disordered" evidence="1">
    <location>
        <begin position="130"/>
        <end position="150"/>
    </location>
</feature>
<name>A0AAV7NQR3_PLEWA</name>
<feature type="region of interest" description="Disordered" evidence="1">
    <location>
        <begin position="16"/>
        <end position="53"/>
    </location>
</feature>
<keyword evidence="3" id="KW-1185">Reference proteome</keyword>
<sequence length="286" mass="32092">MRGGCDAEVSTVVEQRSLQAGSNRSQVSSNAGDLTNICDTPTHSNKGTQAGKPQLDKAVSTLANLATQDSEVYSLDNLFSSMRSACNIPPLVHDVHKKEPVLNPRVAPFPIFLPKDHLSSKLMERNEIEMEKASKSTNTRGKKVKKKRNWRDYKKKARKVKFEEREQMEHTDALEQVPSLENFQNGSEEGSLVLLQMPDMGSSQDHKPTDFLAIPSATFDSIDVTLPDTSLLRATDTWPRLVTQNVGEKLKRDNVPIRHPERNRTGIKKAQLPIMNLNKEINKLVR</sequence>
<feature type="compositionally biased region" description="Basic residues" evidence="1">
    <location>
        <begin position="140"/>
        <end position="150"/>
    </location>
</feature>
<dbReference type="AlphaFoldDB" id="A0AAV7NQR3"/>
<reference evidence="2" key="1">
    <citation type="journal article" date="2022" name="bioRxiv">
        <title>Sequencing and chromosome-scale assembly of the giantPleurodeles waltlgenome.</title>
        <authorList>
            <person name="Brown T."/>
            <person name="Elewa A."/>
            <person name="Iarovenko S."/>
            <person name="Subramanian E."/>
            <person name="Araus A.J."/>
            <person name="Petzold A."/>
            <person name="Susuki M."/>
            <person name="Suzuki K.-i.T."/>
            <person name="Hayashi T."/>
            <person name="Toyoda A."/>
            <person name="Oliveira C."/>
            <person name="Osipova E."/>
            <person name="Leigh N.D."/>
            <person name="Simon A."/>
            <person name="Yun M.H."/>
        </authorList>
    </citation>
    <scope>NUCLEOTIDE SEQUENCE</scope>
    <source>
        <strain evidence="2">20211129_DDA</strain>
        <tissue evidence="2">Liver</tissue>
    </source>
</reference>
<feature type="compositionally biased region" description="Polar residues" evidence="1">
    <location>
        <begin position="16"/>
        <end position="48"/>
    </location>
</feature>
<protein>
    <submittedName>
        <fullName evidence="2">Uncharacterized protein</fullName>
    </submittedName>
</protein>